<comment type="caution">
    <text evidence="3">The sequence shown here is derived from an EMBL/GenBank/DDBJ whole genome shotgun (WGS) entry which is preliminary data.</text>
</comment>
<feature type="transmembrane region" description="Helical" evidence="2">
    <location>
        <begin position="185"/>
        <end position="205"/>
    </location>
</feature>
<dbReference type="EMBL" id="DWXN01000010">
    <property type="protein sequence ID" value="HJB75063.1"/>
    <property type="molecule type" value="Genomic_DNA"/>
</dbReference>
<keyword evidence="2" id="KW-1133">Transmembrane helix</keyword>
<evidence type="ECO:0000313" key="3">
    <source>
        <dbReference type="EMBL" id="HJB75063.1"/>
    </source>
</evidence>
<organism evidence="3 4">
    <name type="scientific">Candidatus Eubacterium faecale</name>
    <dbReference type="NCBI Taxonomy" id="2838568"/>
    <lineage>
        <taxon>Bacteria</taxon>
        <taxon>Bacillati</taxon>
        <taxon>Bacillota</taxon>
        <taxon>Clostridia</taxon>
        <taxon>Eubacteriales</taxon>
        <taxon>Eubacteriaceae</taxon>
        <taxon>Eubacterium</taxon>
    </lineage>
</organism>
<sequence length="333" mass="36152">MNKAKGGVAFIVIGIILILFGAFVTFGLLISGSSELKPYTGVISSDINDVYDLGNVLVVDKYSYVESDVDIDIDYYLIAFAGENNEDIRFASLYVDEGMDIYEKLDNYSNDDTQYIGDLYIELCATADSMTTLDSDVISFYHDAMDTCSDILPGITDSGVAFTYYCEGPSAFPNALAEEKAFKNIITVIFAAVFAVGIVLLIVGINKQVKAKAYAAAMPQNPYYPANQPNVYYNPQNPQAGAGYQPAPNQWTNGGAGNPPSYTQQPQPGSHMPFEPQNTNTAQWNNGTPNAGVSGKETEVLNNNTNPYYTPPTENKNFSQANAPENDAPGNQQ</sequence>
<accession>A0A9D2MK87</accession>
<protein>
    <submittedName>
        <fullName evidence="3">Uncharacterized protein</fullName>
    </submittedName>
</protein>
<feature type="compositionally biased region" description="Low complexity" evidence="1">
    <location>
        <begin position="229"/>
        <end position="239"/>
    </location>
</feature>
<feature type="transmembrane region" description="Helical" evidence="2">
    <location>
        <begin position="7"/>
        <end position="30"/>
    </location>
</feature>
<feature type="region of interest" description="Disordered" evidence="1">
    <location>
        <begin position="229"/>
        <end position="333"/>
    </location>
</feature>
<keyword evidence="2" id="KW-0812">Transmembrane</keyword>
<proteinExistence type="predicted"/>
<evidence type="ECO:0000256" key="2">
    <source>
        <dbReference type="SAM" id="Phobius"/>
    </source>
</evidence>
<gene>
    <name evidence="3" type="ORF">IAA37_05230</name>
</gene>
<reference evidence="3" key="1">
    <citation type="journal article" date="2021" name="PeerJ">
        <title>Extensive microbial diversity within the chicken gut microbiome revealed by metagenomics and culture.</title>
        <authorList>
            <person name="Gilroy R."/>
            <person name="Ravi A."/>
            <person name="Getino M."/>
            <person name="Pursley I."/>
            <person name="Horton D.L."/>
            <person name="Alikhan N.F."/>
            <person name="Baker D."/>
            <person name="Gharbi K."/>
            <person name="Hall N."/>
            <person name="Watson M."/>
            <person name="Adriaenssens E.M."/>
            <person name="Foster-Nyarko E."/>
            <person name="Jarju S."/>
            <person name="Secka A."/>
            <person name="Antonio M."/>
            <person name="Oren A."/>
            <person name="Chaudhuri R.R."/>
            <person name="La Ragione R."/>
            <person name="Hildebrand F."/>
            <person name="Pallen M.J."/>
        </authorList>
    </citation>
    <scope>NUCLEOTIDE SEQUENCE</scope>
    <source>
        <strain evidence="3">CHK188-16595</strain>
    </source>
</reference>
<dbReference type="AlphaFoldDB" id="A0A9D2MK87"/>
<keyword evidence="2" id="KW-0472">Membrane</keyword>
<reference evidence="3" key="2">
    <citation type="submission" date="2021-04" db="EMBL/GenBank/DDBJ databases">
        <authorList>
            <person name="Gilroy R."/>
        </authorList>
    </citation>
    <scope>NUCLEOTIDE SEQUENCE</scope>
    <source>
        <strain evidence="3">CHK188-16595</strain>
    </source>
</reference>
<name>A0A9D2MK87_9FIRM</name>
<evidence type="ECO:0000256" key="1">
    <source>
        <dbReference type="SAM" id="MobiDB-lite"/>
    </source>
</evidence>
<dbReference type="Proteomes" id="UP000823877">
    <property type="component" value="Unassembled WGS sequence"/>
</dbReference>
<feature type="compositionally biased region" description="Polar residues" evidence="1">
    <location>
        <begin position="276"/>
        <end position="291"/>
    </location>
</feature>
<feature type="compositionally biased region" description="Polar residues" evidence="1">
    <location>
        <begin position="314"/>
        <end position="333"/>
    </location>
</feature>
<evidence type="ECO:0000313" key="4">
    <source>
        <dbReference type="Proteomes" id="UP000823877"/>
    </source>
</evidence>
<feature type="compositionally biased region" description="Low complexity" evidence="1">
    <location>
        <begin position="302"/>
        <end position="313"/>
    </location>
</feature>